<dbReference type="NCBIfam" id="NF010041">
    <property type="entry name" value="PRK13517.1-1"/>
    <property type="match status" value="1"/>
</dbReference>
<dbReference type="RefSeq" id="WP_345216662.1">
    <property type="nucleotide sequence ID" value="NZ_BAABGN010000011.1"/>
</dbReference>
<evidence type="ECO:0000256" key="3">
    <source>
        <dbReference type="ARBA" id="ARBA00022840"/>
    </source>
</evidence>
<keyword evidence="2 5" id="KW-0547">Nucleotide-binding</keyword>
<evidence type="ECO:0000313" key="7">
    <source>
        <dbReference type="Proteomes" id="UP001500622"/>
    </source>
</evidence>
<dbReference type="Pfam" id="PF04107">
    <property type="entry name" value="GCS2"/>
    <property type="match status" value="1"/>
</dbReference>
<evidence type="ECO:0000256" key="1">
    <source>
        <dbReference type="ARBA" id="ARBA00022598"/>
    </source>
</evidence>
<dbReference type="PANTHER" id="PTHR36510:SF1">
    <property type="entry name" value="GLUTAMATE--CYSTEINE LIGASE 2-RELATED"/>
    <property type="match status" value="1"/>
</dbReference>
<dbReference type="Proteomes" id="UP001500622">
    <property type="component" value="Unassembled WGS sequence"/>
</dbReference>
<evidence type="ECO:0000313" key="6">
    <source>
        <dbReference type="EMBL" id="GAA4426682.1"/>
    </source>
</evidence>
<comment type="caution">
    <text evidence="6">The sequence shown here is derived from an EMBL/GenBank/DDBJ whole genome shotgun (WGS) entry which is preliminary data.</text>
</comment>
<dbReference type="InterPro" id="IPR006336">
    <property type="entry name" value="GCS2"/>
</dbReference>
<accession>A0ABP8LD06</accession>
<keyword evidence="3 5" id="KW-0067">ATP-binding</keyword>
<dbReference type="PANTHER" id="PTHR36510">
    <property type="entry name" value="GLUTAMATE--CYSTEINE LIGASE 2-RELATED"/>
    <property type="match status" value="1"/>
</dbReference>
<dbReference type="NCBIfam" id="TIGR02050">
    <property type="entry name" value="gshA_cyan_rel"/>
    <property type="match status" value="1"/>
</dbReference>
<dbReference type="SUPFAM" id="SSF55931">
    <property type="entry name" value="Glutamine synthetase/guanido kinase"/>
    <property type="match status" value="1"/>
</dbReference>
<protein>
    <recommendedName>
        <fullName evidence="5">Putative glutamate--cysteine ligase 2</fullName>
        <ecNumber evidence="5">6.3.2.2</ecNumber>
    </recommendedName>
    <alternativeName>
        <fullName evidence="5">Gamma-glutamylcysteine synthetase 2</fullName>
        <shortName evidence="5">GCS 2</shortName>
        <shortName evidence="5">Gamma-GCS 2</shortName>
    </alternativeName>
</protein>
<evidence type="ECO:0000256" key="2">
    <source>
        <dbReference type="ARBA" id="ARBA00022741"/>
    </source>
</evidence>
<dbReference type="InterPro" id="IPR011793">
    <property type="entry name" value="YbdK"/>
</dbReference>
<keyword evidence="7" id="KW-1185">Reference proteome</keyword>
<evidence type="ECO:0000256" key="4">
    <source>
        <dbReference type="ARBA" id="ARBA00048819"/>
    </source>
</evidence>
<proteinExistence type="inferred from homology"/>
<dbReference type="InterPro" id="IPR014746">
    <property type="entry name" value="Gln_synth/guanido_kin_cat_dom"/>
</dbReference>
<keyword evidence="1 5" id="KW-0436">Ligase</keyword>
<evidence type="ECO:0000256" key="5">
    <source>
        <dbReference type="HAMAP-Rule" id="MF_01609"/>
    </source>
</evidence>
<dbReference type="Gene3D" id="3.30.590.20">
    <property type="match status" value="1"/>
</dbReference>
<comment type="similarity">
    <text evidence="5">Belongs to the glutamate--cysteine ligase type 2 family. YbdK subfamily.</text>
</comment>
<dbReference type="InterPro" id="IPR050141">
    <property type="entry name" value="GCL_type2/YbdK_subfam"/>
</dbReference>
<reference evidence="7" key="1">
    <citation type="journal article" date="2019" name="Int. J. Syst. Evol. Microbiol.">
        <title>The Global Catalogue of Microorganisms (GCM) 10K type strain sequencing project: providing services to taxonomists for standard genome sequencing and annotation.</title>
        <authorList>
            <consortium name="The Broad Institute Genomics Platform"/>
            <consortium name="The Broad Institute Genome Sequencing Center for Infectious Disease"/>
            <person name="Wu L."/>
            <person name="Ma J."/>
        </authorList>
    </citation>
    <scope>NUCLEOTIDE SEQUENCE [LARGE SCALE GENOMIC DNA]</scope>
    <source>
        <strain evidence="7">JCM 17810</strain>
    </source>
</reference>
<dbReference type="HAMAP" id="MF_01609">
    <property type="entry name" value="Glu_cys_ligase_2"/>
    <property type="match status" value="1"/>
</dbReference>
<sequence>MTTPDAPVTTEAPARQVRTVGVEEEMLLVEGQTGQGMTLAGQVLAEVAERSALAVEEGEEPGDVLGGVLEGELNEEQIEVGSQPHTDMAALAAELQRWRRRAGRAARQFGARVAAVGLSPVPIVPHKVNDERYRRLTEQFGLTAAEQITCGCHVHVSIADRSEAVAVIDRIRAWLPALVALSANSPFWQGRDTSYASYRSLVMSRWPSAGPTELFRSAEAYDKLVADMVDTGVIMDAGMVYFDARASQRYPTVEIRVADVCLDVADTVLIAALCRALVDRAATEASAGEEPLEVPVTLLRLAGWQAARQGISGDLLDPVTMRPAPAWEVLEVLLERLRPALRANGDETLVEDGLERIRLHGTGAARQRRVYQRTGSLEDVVADTVRVTAGMEH</sequence>
<comment type="catalytic activity">
    <reaction evidence="4 5">
        <text>L-cysteine + L-glutamate + ATP = gamma-L-glutamyl-L-cysteine + ADP + phosphate + H(+)</text>
        <dbReference type="Rhea" id="RHEA:13285"/>
        <dbReference type="ChEBI" id="CHEBI:15378"/>
        <dbReference type="ChEBI" id="CHEBI:29985"/>
        <dbReference type="ChEBI" id="CHEBI:30616"/>
        <dbReference type="ChEBI" id="CHEBI:35235"/>
        <dbReference type="ChEBI" id="CHEBI:43474"/>
        <dbReference type="ChEBI" id="CHEBI:58173"/>
        <dbReference type="ChEBI" id="CHEBI:456216"/>
        <dbReference type="EC" id="6.3.2.2"/>
    </reaction>
</comment>
<gene>
    <name evidence="6" type="ORF">GCM10023169_25730</name>
</gene>
<dbReference type="EMBL" id="BAABGN010000011">
    <property type="protein sequence ID" value="GAA4426682.1"/>
    <property type="molecule type" value="Genomic_DNA"/>
</dbReference>
<dbReference type="GO" id="GO:0016874">
    <property type="term" value="F:ligase activity"/>
    <property type="evidence" value="ECO:0007669"/>
    <property type="project" value="UniProtKB-KW"/>
</dbReference>
<organism evidence="6 7">
    <name type="scientific">Georgenia halophila</name>
    <dbReference type="NCBI Taxonomy" id="620889"/>
    <lineage>
        <taxon>Bacteria</taxon>
        <taxon>Bacillati</taxon>
        <taxon>Actinomycetota</taxon>
        <taxon>Actinomycetes</taxon>
        <taxon>Micrococcales</taxon>
        <taxon>Bogoriellaceae</taxon>
        <taxon>Georgenia</taxon>
    </lineage>
</organism>
<dbReference type="EC" id="6.3.2.2" evidence="5"/>
<comment type="function">
    <text evidence="5">ATP-dependent carboxylate-amine ligase which exhibits weak glutamate--cysteine ligase activity.</text>
</comment>
<name>A0ABP8LD06_9MICO</name>